<evidence type="ECO:0000256" key="1">
    <source>
        <dbReference type="SAM" id="Phobius"/>
    </source>
</evidence>
<gene>
    <name evidence="2" type="ORF">JOL62DRAFT_156051</name>
</gene>
<comment type="caution">
    <text evidence="2">The sequence shown here is derived from an EMBL/GenBank/DDBJ whole genome shotgun (WGS) entry which is preliminary data.</text>
</comment>
<accession>A0ABR1N3C7</accession>
<evidence type="ECO:0000313" key="3">
    <source>
        <dbReference type="Proteomes" id="UP001367316"/>
    </source>
</evidence>
<keyword evidence="1" id="KW-0472">Membrane</keyword>
<keyword evidence="1" id="KW-1133">Transmembrane helix</keyword>
<feature type="transmembrane region" description="Helical" evidence="1">
    <location>
        <begin position="96"/>
        <end position="117"/>
    </location>
</feature>
<dbReference type="EMBL" id="JBBPBF010000021">
    <property type="protein sequence ID" value="KAK7609726.1"/>
    <property type="molecule type" value="Genomic_DNA"/>
</dbReference>
<reference evidence="2 3" key="1">
    <citation type="submission" date="2024-04" db="EMBL/GenBank/DDBJ databases">
        <title>Phyllosticta paracitricarpa is synonymous to the EU quarantine fungus P. citricarpa based on phylogenomic analyses.</title>
        <authorList>
            <consortium name="Lawrence Berkeley National Laboratory"/>
            <person name="Van ingen-buijs V.A."/>
            <person name="Van westerhoven A.C."/>
            <person name="Haridas S."/>
            <person name="Skiadas P."/>
            <person name="Martin F."/>
            <person name="Groenewald J.Z."/>
            <person name="Crous P.W."/>
            <person name="Seidl M.F."/>
        </authorList>
    </citation>
    <scope>NUCLEOTIDE SEQUENCE [LARGE SCALE GENOMIC DNA]</scope>
    <source>
        <strain evidence="2 3">CBS 141358</strain>
    </source>
</reference>
<protein>
    <submittedName>
        <fullName evidence="2">Uncharacterized protein</fullName>
    </submittedName>
</protein>
<keyword evidence="1" id="KW-0812">Transmembrane</keyword>
<dbReference type="Proteomes" id="UP001367316">
    <property type="component" value="Unassembled WGS sequence"/>
</dbReference>
<name>A0ABR1N3C7_9PEZI</name>
<sequence>MDGWMDPRRCHGRGCCRCPPGCLLTFPTSPSAGCVVGAVVAARWPSHPAAMFWHVFVSSFIIPFVEAGRLLDVARKLRRWNATTKRRNGGIDTCRLFFRVLGMLMMMMSLVVLFPFLSVPSLAPPCIALPCPAFLRFDAVAFCPSIYPVSRSWPRCLVRRHFRRRGRPISLGCCDLESAGGAGSRC</sequence>
<feature type="transmembrane region" description="Helical" evidence="1">
    <location>
        <begin position="50"/>
        <end position="71"/>
    </location>
</feature>
<organism evidence="2 3">
    <name type="scientific">Phyllosticta paracitricarpa</name>
    <dbReference type="NCBI Taxonomy" id="2016321"/>
    <lineage>
        <taxon>Eukaryota</taxon>
        <taxon>Fungi</taxon>
        <taxon>Dikarya</taxon>
        <taxon>Ascomycota</taxon>
        <taxon>Pezizomycotina</taxon>
        <taxon>Dothideomycetes</taxon>
        <taxon>Dothideomycetes incertae sedis</taxon>
        <taxon>Botryosphaeriales</taxon>
        <taxon>Phyllostictaceae</taxon>
        <taxon>Phyllosticta</taxon>
    </lineage>
</organism>
<proteinExistence type="predicted"/>
<feature type="transmembrane region" description="Helical" evidence="1">
    <location>
        <begin position="21"/>
        <end position="44"/>
    </location>
</feature>
<keyword evidence="3" id="KW-1185">Reference proteome</keyword>
<evidence type="ECO:0000313" key="2">
    <source>
        <dbReference type="EMBL" id="KAK7609726.1"/>
    </source>
</evidence>